<dbReference type="SUPFAM" id="SSF55781">
    <property type="entry name" value="GAF domain-like"/>
    <property type="match status" value="1"/>
</dbReference>
<evidence type="ECO:0000259" key="3">
    <source>
        <dbReference type="SMART" id="SM00065"/>
    </source>
</evidence>
<reference evidence="6" key="1">
    <citation type="journal article" date="2019" name="Int. J. Syst. Evol. Microbiol.">
        <title>The Global Catalogue of Microorganisms (GCM) 10K type strain sequencing project: providing services to taxonomists for standard genome sequencing and annotation.</title>
        <authorList>
            <consortium name="The Broad Institute Genomics Platform"/>
            <consortium name="The Broad Institute Genome Sequencing Center for Infectious Disease"/>
            <person name="Wu L."/>
            <person name="Ma J."/>
        </authorList>
    </citation>
    <scope>NUCLEOTIDE SEQUENCE [LARGE SCALE GENOMIC DNA]</scope>
    <source>
        <strain evidence="6">JCM 17986</strain>
    </source>
</reference>
<dbReference type="InterPro" id="IPR029016">
    <property type="entry name" value="GAF-like_dom_sf"/>
</dbReference>
<dbReference type="SMART" id="SM00331">
    <property type="entry name" value="PP2C_SIG"/>
    <property type="match status" value="1"/>
</dbReference>
<protein>
    <recommendedName>
        <fullName evidence="7">Serine phosphatase RsbU, regulator of sigma subunit</fullName>
    </recommendedName>
</protein>
<sequence>MGAMMVPHERRRGLRNGGVCGCVAPRAGAVACRFFEPDDPPVPGARCGACGRPGAGPAAEDVAPVFDLAKLSPSDVVVCGSDLRQAAARASTAEEAAVLVARQLRAVFLEPPLEAPESVPAAPAGSVPFPGVDATAAQPGSADSALHPAVPAPPTGLTGVRGADVLPRPLPGGVEGGGTVGSADAAVSGSAGVPVAPGPLGATALGSPPPSAPQASSWAAPAVSALPEPVFPPAPSAVLPTVVPPIVPPQGAGSFVGPVSHQVALARVYITLREEAGTRALVLLGGDGGAPEPTHPGFPARIALSGPGAPQAVHPALAAVLDRLGVEACGGAGWEAERCAIAHIPDPHAAVHGVRTVVGFGGPLPDGEVFAVLLFCGVHVPVGAGEALRGLVPAARLALMPAPWAPVPSPRGTTAVVAVESGVTGATGVVDGFAAAARLDALEQLLAVAEDTTVEQARTVETYRGRVRTQAEQLRLKQRRLEQETQIVRTLYHVGQKLSRKLDLDELVLAATEAAVSVIAAEHGLLLYRDCGAEEGPDGEDTIRYASASRNEPGDGGGAHPLLPPAGLRLLPSHLLTDVVRSGDVADFPGVFAGEGHRAPWGSAYGGAVRSYLAVPVVSREGDVLGSFAFSHAKPDIFTERDEQLALGIAAQAAAAIENARLYRNVRDMAVRLQRSLLPPEVPDIDTLEIACRYLPGARGTQVGGDWFDVIALSAGRVALVIGDVMGRGLGAAAVMGQLRTAVRAYAVMDLPPAQVMRHLNRLVAGMGAEDQITTCVYAVYDPGAGSIRWSNAGHLPPALVGAAGGVRLLDDDLGVPLGVAAASEGTAFDDAEVPFAASDRLLLYTDGLVERHDVSLTDRLGDFAAQMGGAARRVDGVQDTCDRLLGGMLTGREHDDVALLLVRAREGRDRVASVELPPTAKAAREGRAFVRSVMGRWGVADRAAGAGLWVDAACSVATELVANAAEHARTPMELGLRLRPGCLVVQVADQDGRLPRRLAASVSEERHRGLAIVGALASDWGARPTDSGKVVWAELPEPGVRRAR</sequence>
<dbReference type="CDD" id="cd16936">
    <property type="entry name" value="HATPase_RsbW-like"/>
    <property type="match status" value="1"/>
</dbReference>
<dbReference type="PANTHER" id="PTHR43156:SF2">
    <property type="entry name" value="STAGE II SPORULATION PROTEIN E"/>
    <property type="match status" value="1"/>
</dbReference>
<dbReference type="Pfam" id="PF07228">
    <property type="entry name" value="SpoIIE"/>
    <property type="match status" value="1"/>
</dbReference>
<feature type="region of interest" description="Disordered" evidence="2">
    <location>
        <begin position="116"/>
        <end position="185"/>
    </location>
</feature>
<dbReference type="Gene3D" id="3.30.565.10">
    <property type="entry name" value="Histidine kinase-like ATPase, C-terminal domain"/>
    <property type="match status" value="1"/>
</dbReference>
<evidence type="ECO:0008006" key="7">
    <source>
        <dbReference type="Google" id="ProtNLM"/>
    </source>
</evidence>
<dbReference type="Gene3D" id="3.30.450.40">
    <property type="match status" value="1"/>
</dbReference>
<dbReference type="Proteomes" id="UP001500466">
    <property type="component" value="Unassembled WGS sequence"/>
</dbReference>
<dbReference type="Pfam" id="PF13185">
    <property type="entry name" value="GAF_2"/>
    <property type="match status" value="1"/>
</dbReference>
<evidence type="ECO:0000256" key="1">
    <source>
        <dbReference type="ARBA" id="ARBA00022801"/>
    </source>
</evidence>
<evidence type="ECO:0000313" key="5">
    <source>
        <dbReference type="EMBL" id="GAA4974401.1"/>
    </source>
</evidence>
<dbReference type="InterPro" id="IPR001932">
    <property type="entry name" value="PPM-type_phosphatase-like_dom"/>
</dbReference>
<organism evidence="5 6">
    <name type="scientific">Yinghuangia aomiensis</name>
    <dbReference type="NCBI Taxonomy" id="676205"/>
    <lineage>
        <taxon>Bacteria</taxon>
        <taxon>Bacillati</taxon>
        <taxon>Actinomycetota</taxon>
        <taxon>Actinomycetes</taxon>
        <taxon>Kitasatosporales</taxon>
        <taxon>Streptomycetaceae</taxon>
        <taxon>Yinghuangia</taxon>
    </lineage>
</organism>
<dbReference type="SUPFAM" id="SSF81606">
    <property type="entry name" value="PP2C-like"/>
    <property type="match status" value="1"/>
</dbReference>
<feature type="domain" description="GAF" evidence="3">
    <location>
        <begin position="503"/>
        <end position="667"/>
    </location>
</feature>
<feature type="domain" description="PPM-type phosphatase" evidence="4">
    <location>
        <begin position="685"/>
        <end position="905"/>
    </location>
</feature>
<dbReference type="InterPro" id="IPR052016">
    <property type="entry name" value="Bact_Sigma-Reg"/>
</dbReference>
<dbReference type="SMART" id="SM00065">
    <property type="entry name" value="GAF"/>
    <property type="match status" value="1"/>
</dbReference>
<gene>
    <name evidence="5" type="ORF">GCM10023205_46300</name>
</gene>
<accession>A0ABP9HMH7</accession>
<dbReference type="PANTHER" id="PTHR43156">
    <property type="entry name" value="STAGE II SPORULATION PROTEIN E-RELATED"/>
    <property type="match status" value="1"/>
</dbReference>
<dbReference type="Gene3D" id="3.60.40.10">
    <property type="entry name" value="PPM-type phosphatase domain"/>
    <property type="match status" value="1"/>
</dbReference>
<dbReference type="InterPro" id="IPR036890">
    <property type="entry name" value="HATPase_C_sf"/>
</dbReference>
<dbReference type="EMBL" id="BAABHS010000016">
    <property type="protein sequence ID" value="GAA4974401.1"/>
    <property type="molecule type" value="Genomic_DNA"/>
</dbReference>
<evidence type="ECO:0000259" key="4">
    <source>
        <dbReference type="SMART" id="SM00331"/>
    </source>
</evidence>
<comment type="caution">
    <text evidence="5">The sequence shown here is derived from an EMBL/GenBank/DDBJ whole genome shotgun (WGS) entry which is preliminary data.</text>
</comment>
<proteinExistence type="predicted"/>
<name>A0ABP9HMH7_9ACTN</name>
<dbReference type="InterPro" id="IPR036457">
    <property type="entry name" value="PPM-type-like_dom_sf"/>
</dbReference>
<evidence type="ECO:0000256" key="2">
    <source>
        <dbReference type="SAM" id="MobiDB-lite"/>
    </source>
</evidence>
<evidence type="ECO:0000313" key="6">
    <source>
        <dbReference type="Proteomes" id="UP001500466"/>
    </source>
</evidence>
<keyword evidence="6" id="KW-1185">Reference proteome</keyword>
<keyword evidence="1" id="KW-0378">Hydrolase</keyword>
<dbReference type="InterPro" id="IPR003018">
    <property type="entry name" value="GAF"/>
</dbReference>